<feature type="chain" id="PRO_5017301694" description="DUF5723 domain-containing protein" evidence="1">
    <location>
        <begin position="21"/>
        <end position="487"/>
    </location>
</feature>
<dbReference type="Proteomes" id="UP000266067">
    <property type="component" value="Unassembled WGS sequence"/>
</dbReference>
<comment type="caution">
    <text evidence="3">The sequence shown here is derived from an EMBL/GenBank/DDBJ whole genome shotgun (WGS) entry which is preliminary data.</text>
</comment>
<evidence type="ECO:0000259" key="2">
    <source>
        <dbReference type="Pfam" id="PF18990"/>
    </source>
</evidence>
<dbReference type="OrthoDB" id="975426at2"/>
<evidence type="ECO:0000313" key="3">
    <source>
        <dbReference type="EMBL" id="RIV35752.1"/>
    </source>
</evidence>
<sequence>MKLMLKLILAILFCNASIFAQNKELLYDFYEIPQSLMVNPGVKTSQKWHAGIPVISGLSFQGATSGVTVNDLFANDGVDFTTKVQERLLDVMGNKDDFSSTSQIEGFNIGFRGRNRPDDYYSFGMYGEMDIISYWPKDLAILAFEGNGGNNIGRNFDLGDLNLRGEMINVFHFGINRKVSTALTIGARAKIYSSIFQFQSINNSGSFVTTLGQNNIYESSINADMELQTAGVKGFYDIIEEDSGTTQKDVTSLFTERVLLGGNLGLGLDVGFSYELNPQTTITGSVLDLGFINNSKDIWNYTFNGSTTTDGISVFLPEDIDDVNNDLWQELIDDIDEALPHGENESSYISWRPVKMYGSIKYDFGQGGGSVSDSCGCAVNGGSGGGSNRDYYRNSLGGQLFMMKRPRGVQAALTGFYQRRFGRVLSIKGTYTVDKYSFTNIGLGANVQLGPVNFYVLADNLLSYSNIADSHYASLQFGFNIISWNGN</sequence>
<gene>
    <name evidence="3" type="ORF">D2V08_03790</name>
</gene>
<feature type="domain" description="DUF5723" evidence="2">
    <location>
        <begin position="40"/>
        <end position="459"/>
    </location>
</feature>
<evidence type="ECO:0000313" key="4">
    <source>
        <dbReference type="Proteomes" id="UP000266067"/>
    </source>
</evidence>
<organism evidence="3 4">
    <name type="scientific">Flagellimonas lutimaris</name>
    <dbReference type="NCBI Taxonomy" id="475082"/>
    <lineage>
        <taxon>Bacteria</taxon>
        <taxon>Pseudomonadati</taxon>
        <taxon>Bacteroidota</taxon>
        <taxon>Flavobacteriia</taxon>
        <taxon>Flavobacteriales</taxon>
        <taxon>Flavobacteriaceae</taxon>
        <taxon>Flagellimonas</taxon>
    </lineage>
</organism>
<evidence type="ECO:0000256" key="1">
    <source>
        <dbReference type="SAM" id="SignalP"/>
    </source>
</evidence>
<dbReference type="Pfam" id="PF18990">
    <property type="entry name" value="DUF5723"/>
    <property type="match status" value="1"/>
</dbReference>
<protein>
    <recommendedName>
        <fullName evidence="2">DUF5723 domain-containing protein</fullName>
    </recommendedName>
</protein>
<keyword evidence="4" id="KW-1185">Reference proteome</keyword>
<proteinExistence type="predicted"/>
<reference evidence="3 4" key="1">
    <citation type="submission" date="2018-08" db="EMBL/GenBank/DDBJ databases">
        <title>Proposal of Muricauda 72 sp.nov. and Muricauda NH166 sp.nov., isolated from seawater.</title>
        <authorList>
            <person name="Cheng H."/>
            <person name="Wu Y.-H."/>
            <person name="Guo L.-L."/>
            <person name="Xu X.-W."/>
        </authorList>
    </citation>
    <scope>NUCLEOTIDE SEQUENCE [LARGE SCALE GENOMIC DNA]</scope>
    <source>
        <strain evidence="3 4">KCTC 22173</strain>
    </source>
</reference>
<dbReference type="InterPro" id="IPR043781">
    <property type="entry name" value="DUF5723"/>
</dbReference>
<keyword evidence="1" id="KW-0732">Signal</keyword>
<dbReference type="AlphaFoldDB" id="A0A3A1NFK1"/>
<name>A0A3A1NFK1_9FLAO</name>
<feature type="signal peptide" evidence="1">
    <location>
        <begin position="1"/>
        <end position="20"/>
    </location>
</feature>
<dbReference type="EMBL" id="QXFH01000069">
    <property type="protein sequence ID" value="RIV35752.1"/>
    <property type="molecule type" value="Genomic_DNA"/>
</dbReference>
<accession>A0A3A1NFK1</accession>